<sequence length="210" mass="21258">MLELLTGAGLASAAGLNAYVPLLLVGLVARFTGLLDLSPAWQWLEHPVFLVVLAVLLVVEMGADKVPGLDSANDIVQTLIRPTSGGITFGAGASSLAPDEVASLADGSGSWAPVFAGVCIALLLHIAKALARPVLNALTFGTGAPVVSTLEDISSTVVAVLAIVVPILIIVVVPLIVVLLVWAIRRRRRRKAAKAAGAAGAARPGGGASA</sequence>
<dbReference type="OrthoDB" id="161516at2"/>
<name>A0A2P8DGT7_9ACTN</name>
<organism evidence="3 4">
    <name type="scientific">Murinocardiopsis flavida</name>
    <dbReference type="NCBI Taxonomy" id="645275"/>
    <lineage>
        <taxon>Bacteria</taxon>
        <taxon>Bacillati</taxon>
        <taxon>Actinomycetota</taxon>
        <taxon>Actinomycetes</taxon>
        <taxon>Streptosporangiales</taxon>
        <taxon>Nocardiopsidaceae</taxon>
        <taxon>Murinocardiopsis</taxon>
    </lineage>
</organism>
<feature type="transmembrane region" description="Helical" evidence="1">
    <location>
        <begin position="156"/>
        <end position="184"/>
    </location>
</feature>
<comment type="caution">
    <text evidence="3">The sequence shown here is derived from an EMBL/GenBank/DDBJ whole genome shotgun (WGS) entry which is preliminary data.</text>
</comment>
<dbReference type="Proteomes" id="UP000240542">
    <property type="component" value="Unassembled WGS sequence"/>
</dbReference>
<keyword evidence="1" id="KW-0472">Membrane</keyword>
<keyword evidence="1" id="KW-0812">Transmembrane</keyword>
<protein>
    <submittedName>
        <fullName evidence="3">Uncharacterized protein DUF4126</fullName>
    </submittedName>
</protein>
<feature type="transmembrane region" description="Helical" evidence="1">
    <location>
        <begin position="134"/>
        <end position="150"/>
    </location>
</feature>
<evidence type="ECO:0000313" key="3">
    <source>
        <dbReference type="EMBL" id="PSK96418.1"/>
    </source>
</evidence>
<keyword evidence="1" id="KW-1133">Transmembrane helix</keyword>
<accession>A0A2P8DGT7</accession>
<evidence type="ECO:0000313" key="4">
    <source>
        <dbReference type="Proteomes" id="UP000240542"/>
    </source>
</evidence>
<dbReference type="InterPro" id="IPR025196">
    <property type="entry name" value="DUF4126"/>
</dbReference>
<proteinExistence type="predicted"/>
<dbReference type="EMBL" id="PYGA01000011">
    <property type="protein sequence ID" value="PSK96418.1"/>
    <property type="molecule type" value="Genomic_DNA"/>
</dbReference>
<keyword evidence="4" id="KW-1185">Reference proteome</keyword>
<evidence type="ECO:0000259" key="2">
    <source>
        <dbReference type="Pfam" id="PF13548"/>
    </source>
</evidence>
<feature type="domain" description="DUF4126" evidence="2">
    <location>
        <begin position="4"/>
        <end position="186"/>
    </location>
</feature>
<feature type="transmembrane region" description="Helical" evidence="1">
    <location>
        <begin position="6"/>
        <end position="31"/>
    </location>
</feature>
<gene>
    <name evidence="3" type="ORF">CLV63_11112</name>
</gene>
<dbReference type="RefSeq" id="WP_106583825.1">
    <property type="nucleotide sequence ID" value="NZ_PYGA01000011.1"/>
</dbReference>
<dbReference type="Pfam" id="PF13548">
    <property type="entry name" value="DUF4126"/>
    <property type="match status" value="1"/>
</dbReference>
<dbReference type="AlphaFoldDB" id="A0A2P8DGT7"/>
<evidence type="ECO:0000256" key="1">
    <source>
        <dbReference type="SAM" id="Phobius"/>
    </source>
</evidence>
<reference evidence="3 4" key="1">
    <citation type="submission" date="2018-03" db="EMBL/GenBank/DDBJ databases">
        <title>Genomic Encyclopedia of Archaeal and Bacterial Type Strains, Phase II (KMG-II): from individual species to whole genera.</title>
        <authorList>
            <person name="Goeker M."/>
        </authorList>
    </citation>
    <scope>NUCLEOTIDE SEQUENCE [LARGE SCALE GENOMIC DNA]</scope>
    <source>
        <strain evidence="3 4">DSM 45312</strain>
    </source>
</reference>
<feature type="transmembrane region" description="Helical" evidence="1">
    <location>
        <begin position="110"/>
        <end position="127"/>
    </location>
</feature>